<proteinExistence type="predicted"/>
<protein>
    <submittedName>
        <fullName evidence="1">Uncharacterized protein</fullName>
    </submittedName>
</protein>
<evidence type="ECO:0000313" key="1">
    <source>
        <dbReference type="EMBL" id="PDH34845.1"/>
    </source>
</evidence>
<dbReference type="EMBL" id="NTJZ01000002">
    <property type="protein sequence ID" value="PDH34845.1"/>
    <property type="molecule type" value="Genomic_DNA"/>
</dbReference>
<name>A0A2A5WE79_9GAMM</name>
<reference evidence="1 2" key="1">
    <citation type="submission" date="2017-08" db="EMBL/GenBank/DDBJ databases">
        <title>Fine stratification of microbial communities through a metagenomic profile of the photic zone.</title>
        <authorList>
            <person name="Haro-Moreno J.M."/>
            <person name="Lopez-Perez M."/>
            <person name="De La Torre J."/>
            <person name="Picazo A."/>
            <person name="Camacho A."/>
            <person name="Rodriguez-Valera F."/>
        </authorList>
    </citation>
    <scope>NUCLEOTIDE SEQUENCE [LARGE SCALE GENOMIC DNA]</scope>
    <source>
        <strain evidence="1">MED-G28</strain>
    </source>
</reference>
<accession>A0A2A5WE79</accession>
<dbReference type="AlphaFoldDB" id="A0A2A5WE79"/>
<dbReference type="Proteomes" id="UP000219329">
    <property type="component" value="Unassembled WGS sequence"/>
</dbReference>
<sequence length="144" mass="15966">MKFISSVFAVITILLFVSNSRAEVNSLHISSRLDPNAIIITQVDVVFVYTQKLVDEFPATKTDWYSSQRQFIAEAGTDIDLVSIFIPQGFDSETASLPTRRNEALKVFVFAQHDDSIAPPIDITELGNVLVEIDAFGILVSSRT</sequence>
<organism evidence="1 2">
    <name type="scientific">OM182 bacterium MED-G28</name>
    <dbReference type="NCBI Taxonomy" id="1986256"/>
    <lineage>
        <taxon>Bacteria</taxon>
        <taxon>Pseudomonadati</taxon>
        <taxon>Pseudomonadota</taxon>
        <taxon>Gammaproteobacteria</taxon>
        <taxon>OMG group</taxon>
        <taxon>OM182 clade</taxon>
    </lineage>
</organism>
<comment type="caution">
    <text evidence="1">The sequence shown here is derived from an EMBL/GenBank/DDBJ whole genome shotgun (WGS) entry which is preliminary data.</text>
</comment>
<gene>
    <name evidence="1" type="ORF">CNF02_02135</name>
</gene>
<evidence type="ECO:0000313" key="2">
    <source>
        <dbReference type="Proteomes" id="UP000219329"/>
    </source>
</evidence>